<gene>
    <name evidence="1" type="ORF">MRB53_020384</name>
</gene>
<organism evidence="1 2">
    <name type="scientific">Persea americana</name>
    <name type="common">Avocado</name>
    <dbReference type="NCBI Taxonomy" id="3435"/>
    <lineage>
        <taxon>Eukaryota</taxon>
        <taxon>Viridiplantae</taxon>
        <taxon>Streptophyta</taxon>
        <taxon>Embryophyta</taxon>
        <taxon>Tracheophyta</taxon>
        <taxon>Spermatophyta</taxon>
        <taxon>Magnoliopsida</taxon>
        <taxon>Magnoliidae</taxon>
        <taxon>Laurales</taxon>
        <taxon>Lauraceae</taxon>
        <taxon>Persea</taxon>
    </lineage>
</organism>
<sequence length="195" mass="21109">MTPSPLTSSSAIRFLGLLKQPDPDPTPFELDESDVIWPSTSDPSDSPTLLFSSPTQSTVPIPPPNLHQTFYPQKLGLSAALNPSSISTTSLAQPIRLSGSVESSGKGSGRFNQSVSVEVPVWPKGGSFGKGSEKLGFLYEDDEGGEEEEMLPPHEMVARSQMATFSVFEGLGRTLKGRDLRRLRNAVWQKTGFLD</sequence>
<evidence type="ECO:0000313" key="1">
    <source>
        <dbReference type="EMBL" id="KAJ8627077.1"/>
    </source>
</evidence>
<name>A0ACC2L1V0_PERAE</name>
<evidence type="ECO:0000313" key="2">
    <source>
        <dbReference type="Proteomes" id="UP001234297"/>
    </source>
</evidence>
<dbReference type="EMBL" id="CM056814">
    <property type="protein sequence ID" value="KAJ8627077.1"/>
    <property type="molecule type" value="Genomic_DNA"/>
</dbReference>
<comment type="caution">
    <text evidence="1">The sequence shown here is derived from an EMBL/GenBank/DDBJ whole genome shotgun (WGS) entry which is preliminary data.</text>
</comment>
<reference evidence="1 2" key="1">
    <citation type="journal article" date="2022" name="Hortic Res">
        <title>A haplotype resolved chromosomal level avocado genome allows analysis of novel avocado genes.</title>
        <authorList>
            <person name="Nath O."/>
            <person name="Fletcher S.J."/>
            <person name="Hayward A."/>
            <person name="Shaw L.M."/>
            <person name="Masouleh A.K."/>
            <person name="Furtado A."/>
            <person name="Henry R.J."/>
            <person name="Mitter N."/>
        </authorList>
    </citation>
    <scope>NUCLEOTIDE SEQUENCE [LARGE SCALE GENOMIC DNA]</scope>
    <source>
        <strain evidence="2">cv. Hass</strain>
    </source>
</reference>
<accession>A0ACC2L1V0</accession>
<keyword evidence="2" id="KW-1185">Reference proteome</keyword>
<proteinExistence type="predicted"/>
<protein>
    <submittedName>
        <fullName evidence="1">Uncharacterized protein</fullName>
    </submittedName>
</protein>
<dbReference type="Proteomes" id="UP001234297">
    <property type="component" value="Chromosome 6"/>
</dbReference>